<sequence>MWLNNSIFLLLFLYINYSKAIKVVVDCTWPCADITHACIVTNVTVQCGPQHNSQWILSQPDLSPIFIGETARRNTPCVTSPNPPLKETELKEISNGRQSIIHWPPGNASNPFDDYLSDCEYNTYCNKDTHICVNSMSEDATCESTYQCLNSLQCIENNRCIDTSLDDNEDKAVSDHHVDQIHTAIIATVVVVAVLVIISVCLYIYIYRKRKLKKIGKHVSTDSTIISLPPLPPNNNNNNNNSLNGSSLPSNVLGTTSLSQQSHQYHEQDLPPSSLSTSLPPSSSAAAVEQQPGVAMAQRSTETTPSMQQQHLQYQLHRQHASIDIKDTASTSNIPPPPYTP</sequence>
<evidence type="ECO:0000256" key="3">
    <source>
        <dbReference type="SAM" id="SignalP"/>
    </source>
</evidence>
<protein>
    <submittedName>
        <fullName evidence="4">Uncharacterized protein</fullName>
    </submittedName>
</protein>
<gene>
    <name evidence="4" type="ORF">INT45_002351</name>
</gene>
<feature type="transmembrane region" description="Helical" evidence="2">
    <location>
        <begin position="184"/>
        <end position="207"/>
    </location>
</feature>
<reference evidence="4 5" key="1">
    <citation type="submission" date="2020-12" db="EMBL/GenBank/DDBJ databases">
        <title>Metabolic potential, ecology and presence of endohyphal bacteria is reflected in genomic diversity of Mucoromycotina.</title>
        <authorList>
            <person name="Muszewska A."/>
            <person name="Okrasinska A."/>
            <person name="Steczkiewicz K."/>
            <person name="Drgas O."/>
            <person name="Orlowska M."/>
            <person name="Perlinska-Lenart U."/>
            <person name="Aleksandrzak-Piekarczyk T."/>
            <person name="Szatraj K."/>
            <person name="Zielenkiewicz U."/>
            <person name="Pilsyk S."/>
            <person name="Malc E."/>
            <person name="Mieczkowski P."/>
            <person name="Kruszewska J.S."/>
            <person name="Biernat P."/>
            <person name="Pawlowska J."/>
        </authorList>
    </citation>
    <scope>NUCLEOTIDE SEQUENCE [LARGE SCALE GENOMIC DNA]</scope>
    <source>
        <strain evidence="4 5">CBS 142.35</strain>
    </source>
</reference>
<keyword evidence="5" id="KW-1185">Reference proteome</keyword>
<dbReference type="OrthoDB" id="2276217at2759"/>
<feature type="compositionally biased region" description="Low complexity" evidence="1">
    <location>
        <begin position="270"/>
        <end position="287"/>
    </location>
</feature>
<proteinExistence type="predicted"/>
<feature type="chain" id="PRO_5034690131" evidence="3">
    <location>
        <begin position="21"/>
        <end position="341"/>
    </location>
</feature>
<feature type="compositionally biased region" description="Low complexity" evidence="1">
    <location>
        <begin position="234"/>
        <end position="253"/>
    </location>
</feature>
<organism evidence="4 5">
    <name type="scientific">Circinella minor</name>
    <dbReference type="NCBI Taxonomy" id="1195481"/>
    <lineage>
        <taxon>Eukaryota</taxon>
        <taxon>Fungi</taxon>
        <taxon>Fungi incertae sedis</taxon>
        <taxon>Mucoromycota</taxon>
        <taxon>Mucoromycotina</taxon>
        <taxon>Mucoromycetes</taxon>
        <taxon>Mucorales</taxon>
        <taxon>Lichtheimiaceae</taxon>
        <taxon>Circinella</taxon>
    </lineage>
</organism>
<evidence type="ECO:0000256" key="2">
    <source>
        <dbReference type="SAM" id="Phobius"/>
    </source>
</evidence>
<feature type="compositionally biased region" description="Polar residues" evidence="1">
    <location>
        <begin position="298"/>
        <end position="307"/>
    </location>
</feature>
<evidence type="ECO:0000313" key="4">
    <source>
        <dbReference type="EMBL" id="KAG2219160.1"/>
    </source>
</evidence>
<keyword evidence="2" id="KW-1133">Transmembrane helix</keyword>
<feature type="compositionally biased region" description="Polar residues" evidence="1">
    <location>
        <begin position="254"/>
        <end position="263"/>
    </location>
</feature>
<keyword evidence="3" id="KW-0732">Signal</keyword>
<keyword evidence="2" id="KW-0812">Transmembrane</keyword>
<evidence type="ECO:0000256" key="1">
    <source>
        <dbReference type="SAM" id="MobiDB-lite"/>
    </source>
</evidence>
<feature type="region of interest" description="Disordered" evidence="1">
    <location>
        <begin position="224"/>
        <end position="341"/>
    </location>
</feature>
<name>A0A8H7RYD8_9FUNG</name>
<accession>A0A8H7RYD8</accession>
<feature type="signal peptide" evidence="3">
    <location>
        <begin position="1"/>
        <end position="20"/>
    </location>
</feature>
<dbReference type="Proteomes" id="UP000646827">
    <property type="component" value="Unassembled WGS sequence"/>
</dbReference>
<comment type="caution">
    <text evidence="4">The sequence shown here is derived from an EMBL/GenBank/DDBJ whole genome shotgun (WGS) entry which is preliminary data.</text>
</comment>
<dbReference type="AlphaFoldDB" id="A0A8H7RYD8"/>
<evidence type="ECO:0000313" key="5">
    <source>
        <dbReference type="Proteomes" id="UP000646827"/>
    </source>
</evidence>
<keyword evidence="2" id="KW-0472">Membrane</keyword>
<dbReference type="EMBL" id="JAEPRB010000192">
    <property type="protein sequence ID" value="KAG2219160.1"/>
    <property type="molecule type" value="Genomic_DNA"/>
</dbReference>